<dbReference type="PANTHER" id="PTHR22692">
    <property type="entry name" value="MYOSIN VII, XV"/>
    <property type="match status" value="1"/>
</dbReference>
<dbReference type="AlphaFoldDB" id="F0XWJ6"/>
<feature type="compositionally biased region" description="Acidic residues" evidence="1">
    <location>
        <begin position="930"/>
        <end position="945"/>
    </location>
</feature>
<dbReference type="Pfam" id="PF00168">
    <property type="entry name" value="C2"/>
    <property type="match status" value="1"/>
</dbReference>
<feature type="region of interest" description="Disordered" evidence="1">
    <location>
        <begin position="914"/>
        <end position="945"/>
    </location>
</feature>
<dbReference type="SMART" id="SM00239">
    <property type="entry name" value="C2"/>
    <property type="match status" value="1"/>
</dbReference>
<sequence>MAPPVEYGGGGDGARVGSPGAGFEQACAIIADDKAAASAAKAAMDRLDGKKYGGYVEVTLLGAKGVPYDKSMFSMLTKAPRGEAQRGLVGDLRDAAAARDGDGAKKALAAVDAFLRERRGRFVKLERGCALCRETSRLVASLDAERALRDVVVAGRAMLARSRGADGSSASATRDMVERTADAAAAARDAGDVDGRLLEEAGALLVALEEAAATLRDAHGVDGFGLASFRKLRRPADYAEGLASAAEKQTALRRRFVHQAVPLHTSQLVLGGRALDVARACHRDILGFCGDMFMSYPEAMAANLATHGFGGPEDLRDEIFVQLAKQASQNPSASSAFKCWRLLFLCASTFPPSAELLPILVHFCEAADCNGPPGDHVRDVLDALAPARKVLAAAGGGALEPGALLVPLAPAPPSAGAVHGLLFGGGARSGAPSSSYAKLRRASVDRKLVRLREVGGNMSDLQPLVDMGIVPIELKDVVDGAAATDEDVEAAFEQLEILEHADEVRARFDELIRAAEEAVASEDGARDYHAMDLEAQLNLVQTTKVPGLDVSQIIDAEELVARMYDQLDLQATLAAAVDARDLAGLDEGLARARDMGDAGLARCRDAAALRAKLAPSLQKRLSAFLGLAAKAAMDRLDGKKYGGYVEVTLLGAKGVPYDKSMFSMLTKAPRGEVRLLYKNQEARPSLSFWVEAADPLEFEVQCDAAKRHDPSKATVAFDDLANREPEFWRALERNKEPAGELRLGVWFATKRADAEPQGLAPLARPPQGRGVIDLTVHSAAGLRAANAGGMFGGMFGGDKVDSDPYVVVKNLEGDHESEHVPKTLSPEWNFRVKAAIPDVARNVLVAVYSKASMFGSPTCLGAVVLKPKLLANKSVKGEFKVLKYGGARDALGTMTVSVFIGARPRAEDLAATKKQVEDGEVQQEMHAGEDGEADDGVGADDEDDEGFASSIFTCARDASAEAKGEVKDEALGAIKDLVLGLLG</sequence>
<dbReference type="PROSITE" id="PS51016">
    <property type="entry name" value="MYTH4"/>
    <property type="match status" value="1"/>
</dbReference>
<feature type="domain" description="MyTH4" evidence="3">
    <location>
        <begin position="258"/>
        <end position="410"/>
    </location>
</feature>
<dbReference type="KEGG" id="aaf:AURANDRAFT_60851"/>
<accession>F0XWJ6</accession>
<dbReference type="InterPro" id="IPR038185">
    <property type="entry name" value="MyTH4_dom_sf"/>
</dbReference>
<dbReference type="Gene3D" id="1.25.40.530">
    <property type="entry name" value="MyTH4 domain"/>
    <property type="match status" value="1"/>
</dbReference>
<name>F0XWJ6_AURAN</name>
<protein>
    <submittedName>
        <fullName evidence="4">Uncharacterized protein</fullName>
    </submittedName>
</protein>
<reference evidence="4 5" key="1">
    <citation type="journal article" date="2011" name="Proc. Natl. Acad. Sci. U.S.A.">
        <title>Niche of harmful alga Aureococcus anophagefferens revealed through ecogenomics.</title>
        <authorList>
            <person name="Gobler C.J."/>
            <person name="Berry D.L."/>
            <person name="Dyhrman S.T."/>
            <person name="Wilhelm S.W."/>
            <person name="Salamov A."/>
            <person name="Lobanov A.V."/>
            <person name="Zhang Y."/>
            <person name="Collier J.L."/>
            <person name="Wurch L.L."/>
            <person name="Kustka A.B."/>
            <person name="Dill B.D."/>
            <person name="Shah M."/>
            <person name="VerBerkmoes N.C."/>
            <person name="Kuo A."/>
            <person name="Terry A."/>
            <person name="Pangilinan J."/>
            <person name="Lindquist E.A."/>
            <person name="Lucas S."/>
            <person name="Paulsen I.T."/>
            <person name="Hattenrath-Lehmann T.K."/>
            <person name="Talmage S.C."/>
            <person name="Walker E.A."/>
            <person name="Koch F."/>
            <person name="Burson A.M."/>
            <person name="Marcoval M.A."/>
            <person name="Tang Y.Z."/>
            <person name="Lecleir G.R."/>
            <person name="Coyne K.J."/>
            <person name="Berg G.M."/>
            <person name="Bertrand E.M."/>
            <person name="Saito M.A."/>
            <person name="Gladyshev V.N."/>
            <person name="Grigoriev I.V."/>
        </authorList>
    </citation>
    <scope>NUCLEOTIDE SEQUENCE [LARGE SCALE GENOMIC DNA]</scope>
    <source>
        <strain evidence="5">CCMP 1984</strain>
    </source>
</reference>
<organism evidence="5">
    <name type="scientific">Aureococcus anophagefferens</name>
    <name type="common">Harmful bloom alga</name>
    <dbReference type="NCBI Taxonomy" id="44056"/>
    <lineage>
        <taxon>Eukaryota</taxon>
        <taxon>Sar</taxon>
        <taxon>Stramenopiles</taxon>
        <taxon>Ochrophyta</taxon>
        <taxon>Pelagophyceae</taxon>
        <taxon>Pelagomonadales</taxon>
        <taxon>Pelagomonadaceae</taxon>
        <taxon>Aureococcus</taxon>
    </lineage>
</organism>
<evidence type="ECO:0000259" key="2">
    <source>
        <dbReference type="PROSITE" id="PS50004"/>
    </source>
</evidence>
<dbReference type="InterPro" id="IPR051567">
    <property type="entry name" value="Unconventional_Myosin_ATPase"/>
</dbReference>
<dbReference type="EMBL" id="GL833120">
    <property type="protein sequence ID" value="EGB12951.1"/>
    <property type="molecule type" value="Genomic_DNA"/>
</dbReference>
<dbReference type="GeneID" id="20223199"/>
<dbReference type="PANTHER" id="PTHR22692:SF33">
    <property type="entry name" value="MYOSIN"/>
    <property type="match status" value="1"/>
</dbReference>
<dbReference type="Pfam" id="PF00784">
    <property type="entry name" value="MyTH4"/>
    <property type="match status" value="1"/>
</dbReference>
<dbReference type="OrthoDB" id="6108017at2759"/>
<dbReference type="InParanoid" id="F0XWJ6"/>
<evidence type="ECO:0000256" key="1">
    <source>
        <dbReference type="SAM" id="MobiDB-lite"/>
    </source>
</evidence>
<dbReference type="SMART" id="SM00139">
    <property type="entry name" value="MyTH4"/>
    <property type="match status" value="1"/>
</dbReference>
<dbReference type="SUPFAM" id="SSF49562">
    <property type="entry name" value="C2 domain (Calcium/lipid-binding domain, CaLB)"/>
    <property type="match status" value="1"/>
</dbReference>
<dbReference type="PROSITE" id="PS50004">
    <property type="entry name" value="C2"/>
    <property type="match status" value="1"/>
</dbReference>
<dbReference type="InterPro" id="IPR000008">
    <property type="entry name" value="C2_dom"/>
</dbReference>
<proteinExistence type="predicted"/>
<dbReference type="Proteomes" id="UP000002729">
    <property type="component" value="Unassembled WGS sequence"/>
</dbReference>
<evidence type="ECO:0000313" key="4">
    <source>
        <dbReference type="EMBL" id="EGB12951.1"/>
    </source>
</evidence>
<evidence type="ECO:0000259" key="3">
    <source>
        <dbReference type="PROSITE" id="PS51016"/>
    </source>
</evidence>
<dbReference type="CDD" id="cd00030">
    <property type="entry name" value="C2"/>
    <property type="match status" value="1"/>
</dbReference>
<dbReference type="InterPro" id="IPR000857">
    <property type="entry name" value="MyTH4_dom"/>
</dbReference>
<dbReference type="Gene3D" id="2.60.40.150">
    <property type="entry name" value="C2 domain"/>
    <property type="match status" value="1"/>
</dbReference>
<dbReference type="InterPro" id="IPR035892">
    <property type="entry name" value="C2_domain_sf"/>
</dbReference>
<keyword evidence="5" id="KW-1185">Reference proteome</keyword>
<evidence type="ECO:0000313" key="5">
    <source>
        <dbReference type="Proteomes" id="UP000002729"/>
    </source>
</evidence>
<dbReference type="RefSeq" id="XP_009032568.1">
    <property type="nucleotide sequence ID" value="XM_009034320.1"/>
</dbReference>
<gene>
    <name evidence="4" type="ORF">AURANDRAFT_60851</name>
</gene>
<feature type="domain" description="C2" evidence="2">
    <location>
        <begin position="753"/>
        <end position="882"/>
    </location>
</feature>
<dbReference type="GO" id="GO:0005856">
    <property type="term" value="C:cytoskeleton"/>
    <property type="evidence" value="ECO:0007669"/>
    <property type="project" value="InterPro"/>
</dbReference>